<dbReference type="PROSITE" id="PS00455">
    <property type="entry name" value="AMP_BINDING"/>
    <property type="match status" value="1"/>
</dbReference>
<dbReference type="Pfam" id="PF00501">
    <property type="entry name" value="AMP-binding"/>
    <property type="match status" value="1"/>
</dbReference>
<dbReference type="InterPro" id="IPR020845">
    <property type="entry name" value="AMP-binding_CS"/>
</dbReference>
<evidence type="ECO:0000313" key="4">
    <source>
        <dbReference type="EMBL" id="KGE69599.1"/>
    </source>
</evidence>
<dbReference type="OrthoDB" id="9757559at2"/>
<dbReference type="InterPro" id="IPR010080">
    <property type="entry name" value="Thioester_reductase-like_dom"/>
</dbReference>
<dbReference type="PANTHER" id="PTHR44845">
    <property type="entry name" value="CARRIER DOMAIN-CONTAINING PROTEIN"/>
    <property type="match status" value="1"/>
</dbReference>
<feature type="domain" description="Carrier" evidence="3">
    <location>
        <begin position="660"/>
        <end position="737"/>
    </location>
</feature>
<dbReference type="InterPro" id="IPR000873">
    <property type="entry name" value="AMP-dep_synth/lig_dom"/>
</dbReference>
<dbReference type="GO" id="GO:0031177">
    <property type="term" value="F:phosphopantetheine binding"/>
    <property type="evidence" value="ECO:0007669"/>
    <property type="project" value="InterPro"/>
</dbReference>
<organism evidence="4 5">
    <name type="scientific">Pseudomonas fluorescens LMG 5329</name>
    <dbReference type="NCBI Taxonomy" id="1324332"/>
    <lineage>
        <taxon>Bacteria</taxon>
        <taxon>Pseudomonadati</taxon>
        <taxon>Pseudomonadota</taxon>
        <taxon>Gammaproteobacteria</taxon>
        <taxon>Pseudomonadales</taxon>
        <taxon>Pseudomonadaceae</taxon>
        <taxon>Pseudomonas</taxon>
    </lineage>
</organism>
<proteinExistence type="predicted"/>
<dbReference type="RefSeq" id="WP_038842375.1">
    <property type="nucleotide sequence ID" value="NZ_ASGY01000017.1"/>
</dbReference>
<keyword evidence="1" id="KW-0596">Phosphopantetheine</keyword>
<dbReference type="Gene3D" id="3.40.50.720">
    <property type="entry name" value="NAD(P)-binding Rossmann-like Domain"/>
    <property type="match status" value="1"/>
</dbReference>
<comment type="caution">
    <text evidence="4">The sequence shown here is derived from an EMBL/GenBank/DDBJ whole genome shotgun (WGS) entry which is preliminary data.</text>
</comment>
<dbReference type="InterPro" id="IPR042099">
    <property type="entry name" value="ANL_N_sf"/>
</dbReference>
<dbReference type="Pfam" id="PF07993">
    <property type="entry name" value="NAD_binding_4"/>
    <property type="match status" value="1"/>
</dbReference>
<dbReference type="InterPro" id="IPR013120">
    <property type="entry name" value="FAR_NAD-bd"/>
</dbReference>
<accession>A0A0A1Z8M4</accession>
<dbReference type="Pfam" id="PF00550">
    <property type="entry name" value="PP-binding"/>
    <property type="match status" value="1"/>
</dbReference>
<dbReference type="PANTHER" id="PTHR44845:SF6">
    <property type="entry name" value="BETA-ALANINE-ACTIVATING ENZYME"/>
    <property type="match status" value="1"/>
</dbReference>
<dbReference type="InterPro" id="IPR045851">
    <property type="entry name" value="AMP-bd_C_sf"/>
</dbReference>
<dbReference type="CDD" id="cd05235">
    <property type="entry name" value="SDR_e1"/>
    <property type="match status" value="1"/>
</dbReference>
<dbReference type="EMBL" id="ASGY01000017">
    <property type="protein sequence ID" value="KGE69599.1"/>
    <property type="molecule type" value="Genomic_DNA"/>
</dbReference>
<dbReference type="SUPFAM" id="SSF47336">
    <property type="entry name" value="ACP-like"/>
    <property type="match status" value="1"/>
</dbReference>
<dbReference type="InterPro" id="IPR036291">
    <property type="entry name" value="NAD(P)-bd_dom_sf"/>
</dbReference>
<dbReference type="SMART" id="SM00823">
    <property type="entry name" value="PKS_PP"/>
    <property type="match status" value="1"/>
</dbReference>
<dbReference type="InterPro" id="IPR020806">
    <property type="entry name" value="PKS_PP-bd"/>
</dbReference>
<evidence type="ECO:0000256" key="1">
    <source>
        <dbReference type="ARBA" id="ARBA00022450"/>
    </source>
</evidence>
<dbReference type="Gene3D" id="3.30.300.30">
    <property type="match status" value="1"/>
</dbReference>
<dbReference type="NCBIfam" id="TIGR01733">
    <property type="entry name" value="AA-adenyl-dom"/>
    <property type="match status" value="1"/>
</dbReference>
<keyword evidence="2" id="KW-0597">Phosphoprotein</keyword>
<sequence>MRRLTIRFAGDTSALRAVRQELEKYGHISSDKGIDLCIDDGSQSLREQTDHATVFSLRLGVGPVTDFGLPALQLRAYGPDRQLMAVLNIADEPTGNGQRLHRQVTQALVEWVALHVSGFSRDPGHFTLSGVANDWPEQGLEVLEALAFVHRFNHTADPAVIEEARLSLINRLQASFHAFAHRSALNMGASEVTYRQLHAHASAIQQRLRPLLGTAQPSAVVGVCLAKSVELYASILAVLGCGAVYLPLDPDHPAHRHQTLLESAGARVLLDAGRHPLRGSLASLDVSSSDYRNARITRPLAHFQPHVDAPCMMLFTSGTTGQPKGVLLSQANLAHFTAWFRSCMSLDEQSRVLQFSPLSFDSSLIDIFPALIAGATLIIPSAEQRQDPLQLLDLLHRQRITHAFLPPALLSILPPDRPLGLMHLLTGGDMCEPHVIERLSAQCQFHNLYGPTEATVLVTHRMLHPSDSNRNVGLPIANSQVLILDEHLQPVDEEVLGELYIIGPGVSLGYVNAPSKAASSFVELAVPGCPPLRAYRSGDLAQWTAAGIALGGRCDDQVKIRGFRVEPREIEQCLRNSRMYRQVAVVIDRDRRIRGFVAQPESGATLTALQQHARQWLPDYMQPSFWEVLPRMPCTSNGKVDRDALLALPLQPTVPTSHSAAQTPLQLQLAHLWIELLALPVGELSIDESFFDLGGHSILLSTLLLRFREQFGRNFSLNHFIEAPTIRTLATWVENGERPEAPSNQAICDAQQEWPLTTLPDACMGDPHKVIVTGANSFVGVHIVEALLATGATEVACLVRDEPGQSAMARFTQALREYRLEHLDLSRVNVLAADVSLPRLGLANDTYETLAKNFGVLVHNAAQVNHVRDYASLTKDNVDPILECLRLCETHCKKVFNFISTLSASSSVDAQGYVLEAPAATTLPLYIKNGYNLSKWVAERQLGRAVERGAWVNIHRPGNISFNSLTGVCQPQKNRLMLMLKGSLQLGLLPRLTLNFDLMPVDFLARFIAFHCGRFQADRRVFNLHNPQPLSWAHYLDAFSRAGHCFKRVSVAQWQQSLRTVSQDNALFGVLGFYLDRLDEDISDTSMIRHDNAQRGVQQMGAHYPEKDPDLLSKGCNYLKAIGFL</sequence>
<dbReference type="Gene3D" id="1.10.1200.10">
    <property type="entry name" value="ACP-like"/>
    <property type="match status" value="1"/>
</dbReference>
<evidence type="ECO:0000313" key="5">
    <source>
        <dbReference type="Proteomes" id="UP000030060"/>
    </source>
</evidence>
<dbReference type="AlphaFoldDB" id="A0A0A1Z8M4"/>
<evidence type="ECO:0000259" key="3">
    <source>
        <dbReference type="PROSITE" id="PS50075"/>
    </source>
</evidence>
<dbReference type="CDD" id="cd05930">
    <property type="entry name" value="A_NRPS"/>
    <property type="match status" value="1"/>
</dbReference>
<name>A0A0A1Z8M4_PSEFL</name>
<dbReference type="Proteomes" id="UP000030060">
    <property type="component" value="Unassembled WGS sequence"/>
</dbReference>
<dbReference type="NCBIfam" id="TIGR01746">
    <property type="entry name" value="Thioester-redct"/>
    <property type="match status" value="1"/>
</dbReference>
<dbReference type="InterPro" id="IPR010071">
    <property type="entry name" value="AA_adenyl_dom"/>
</dbReference>
<dbReference type="SUPFAM" id="SSF56801">
    <property type="entry name" value="Acetyl-CoA synthetase-like"/>
    <property type="match status" value="1"/>
</dbReference>
<reference evidence="4 5" key="1">
    <citation type="journal article" date="2013" name="Genome Announc.">
        <title>Draft Genome Sequence of Pseudomonas fluorescens LMG 5329, a White Line-Inducing Principle-Producing Bioindicator for the Mushroom Pathogen Pseudomonas tolaasii.</title>
        <authorList>
            <person name="Ghequire M.G."/>
            <person name="Rokni-Zadeh H."/>
            <person name="Zarrineh P."/>
            <person name="De Mot R."/>
        </authorList>
    </citation>
    <scope>NUCLEOTIDE SEQUENCE [LARGE SCALE GENOMIC DNA]</scope>
    <source>
        <strain evidence="4 5">LMG 5329</strain>
    </source>
</reference>
<dbReference type="SUPFAM" id="SSF51735">
    <property type="entry name" value="NAD(P)-binding Rossmann-fold domains"/>
    <property type="match status" value="1"/>
</dbReference>
<dbReference type="PROSITE" id="PS50075">
    <property type="entry name" value="CARRIER"/>
    <property type="match status" value="1"/>
</dbReference>
<dbReference type="InterPro" id="IPR036736">
    <property type="entry name" value="ACP-like_sf"/>
</dbReference>
<dbReference type="Gene3D" id="3.40.50.12780">
    <property type="entry name" value="N-terminal domain of ligase-like"/>
    <property type="match status" value="1"/>
</dbReference>
<gene>
    <name evidence="4" type="ORF">K814_0101795</name>
</gene>
<dbReference type="InterPro" id="IPR009081">
    <property type="entry name" value="PP-bd_ACP"/>
</dbReference>
<evidence type="ECO:0000256" key="2">
    <source>
        <dbReference type="ARBA" id="ARBA00022553"/>
    </source>
</evidence>
<protein>
    <submittedName>
        <fullName evidence="4">Peptide transporter</fullName>
    </submittedName>
</protein>